<organism evidence="8">
    <name type="scientific">candidate division WOR-3 bacterium</name>
    <dbReference type="NCBI Taxonomy" id="2052148"/>
    <lineage>
        <taxon>Bacteria</taxon>
        <taxon>Bacteria division WOR-3</taxon>
    </lineage>
</organism>
<keyword evidence="3" id="KW-0963">Cytoplasm</keyword>
<evidence type="ECO:0000256" key="2">
    <source>
        <dbReference type="ARBA" id="ARBA00009008"/>
    </source>
</evidence>
<proteinExistence type="inferred from homology"/>
<protein>
    <submittedName>
        <fullName evidence="8">DivIVA domain-containing protein</fullName>
    </submittedName>
</protein>
<keyword evidence="4" id="KW-0132">Cell division</keyword>
<accession>A0A7C3J6E2</accession>
<evidence type="ECO:0000313" key="8">
    <source>
        <dbReference type="EMBL" id="HFK23928.1"/>
    </source>
</evidence>
<keyword evidence="5 7" id="KW-0175">Coiled coil</keyword>
<evidence type="ECO:0000256" key="4">
    <source>
        <dbReference type="ARBA" id="ARBA00022618"/>
    </source>
</evidence>
<dbReference type="NCBIfam" id="TIGR03544">
    <property type="entry name" value="DivI1A_domain"/>
    <property type="match status" value="1"/>
</dbReference>
<dbReference type="GO" id="GO:0005737">
    <property type="term" value="C:cytoplasm"/>
    <property type="evidence" value="ECO:0007669"/>
    <property type="project" value="UniProtKB-SubCell"/>
</dbReference>
<gene>
    <name evidence="8" type="ORF">ENS15_04690</name>
</gene>
<comment type="subcellular location">
    <subcellularLocation>
        <location evidence="1">Cytoplasm</location>
    </subcellularLocation>
</comment>
<feature type="coiled-coil region" evidence="7">
    <location>
        <begin position="29"/>
        <end position="131"/>
    </location>
</feature>
<dbReference type="InterPro" id="IPR019933">
    <property type="entry name" value="DivIVA_domain"/>
</dbReference>
<dbReference type="InterPro" id="IPR007793">
    <property type="entry name" value="DivIVA_fam"/>
</dbReference>
<dbReference type="AlphaFoldDB" id="A0A7C3J6E2"/>
<evidence type="ECO:0000256" key="5">
    <source>
        <dbReference type="ARBA" id="ARBA00023054"/>
    </source>
</evidence>
<evidence type="ECO:0000256" key="6">
    <source>
        <dbReference type="ARBA" id="ARBA00023306"/>
    </source>
</evidence>
<name>A0A7C3J6E2_UNCW3</name>
<evidence type="ECO:0000256" key="1">
    <source>
        <dbReference type="ARBA" id="ARBA00004496"/>
    </source>
</evidence>
<dbReference type="EMBL" id="DSTT01000005">
    <property type="protein sequence ID" value="HFK23928.1"/>
    <property type="molecule type" value="Genomic_DNA"/>
</dbReference>
<comment type="caution">
    <text evidence="8">The sequence shown here is derived from an EMBL/GenBank/DDBJ whole genome shotgun (WGS) entry which is preliminary data.</text>
</comment>
<dbReference type="PANTHER" id="PTHR35794">
    <property type="entry name" value="CELL DIVISION PROTEIN DIVIVA"/>
    <property type="match status" value="1"/>
</dbReference>
<dbReference type="Gene3D" id="6.10.250.660">
    <property type="match status" value="1"/>
</dbReference>
<sequence>MDITPLEIKKQEFKKTLKGYDVNEVTIFLNTVSEQLEELLKENYSLKEEIENLSKELERYRNLEKTLQETLTSATKSSSELRANALKEAELIKKNAQLEAEAYLQSSRAELNNLKNEIKSLITLKNNFLSRFRGILESYFKTLDQEVVEHKIEVNEINKVLREQPEKIINLGSLFSQIKKEGENDGENKKDF</sequence>
<reference evidence="8" key="1">
    <citation type="journal article" date="2020" name="mSystems">
        <title>Genome- and Community-Level Interaction Insights into Carbon Utilization and Element Cycling Functions of Hydrothermarchaeota in Hydrothermal Sediment.</title>
        <authorList>
            <person name="Zhou Z."/>
            <person name="Liu Y."/>
            <person name="Xu W."/>
            <person name="Pan J."/>
            <person name="Luo Z.H."/>
            <person name="Li M."/>
        </authorList>
    </citation>
    <scope>NUCLEOTIDE SEQUENCE [LARGE SCALE GENOMIC DNA]</scope>
    <source>
        <strain evidence="8">SpSt-464</strain>
    </source>
</reference>
<evidence type="ECO:0000256" key="7">
    <source>
        <dbReference type="SAM" id="Coils"/>
    </source>
</evidence>
<evidence type="ECO:0000256" key="3">
    <source>
        <dbReference type="ARBA" id="ARBA00022490"/>
    </source>
</evidence>
<dbReference type="Pfam" id="PF05103">
    <property type="entry name" value="DivIVA"/>
    <property type="match status" value="1"/>
</dbReference>
<dbReference type="GO" id="GO:0051301">
    <property type="term" value="P:cell division"/>
    <property type="evidence" value="ECO:0007669"/>
    <property type="project" value="UniProtKB-KW"/>
</dbReference>
<comment type="similarity">
    <text evidence="2">Belongs to the DivIVA family.</text>
</comment>
<keyword evidence="6" id="KW-0131">Cell cycle</keyword>
<dbReference type="PANTHER" id="PTHR35794:SF2">
    <property type="entry name" value="CELL DIVISION PROTEIN DIVIVA"/>
    <property type="match status" value="1"/>
</dbReference>